<dbReference type="AlphaFoldDB" id="A0A158D2G4"/>
<proteinExistence type="predicted"/>
<evidence type="ECO:0000256" key="1">
    <source>
        <dbReference type="SAM" id="MobiDB-lite"/>
    </source>
</evidence>
<organism evidence="2 3">
    <name type="scientific">Caballeronia glebae</name>
    <dbReference type="NCBI Taxonomy" id="1777143"/>
    <lineage>
        <taxon>Bacteria</taxon>
        <taxon>Pseudomonadati</taxon>
        <taxon>Pseudomonadota</taxon>
        <taxon>Betaproteobacteria</taxon>
        <taxon>Burkholderiales</taxon>
        <taxon>Burkholderiaceae</taxon>
        <taxon>Caballeronia</taxon>
    </lineage>
</organism>
<evidence type="ECO:0000313" key="3">
    <source>
        <dbReference type="Proteomes" id="UP000054596"/>
    </source>
</evidence>
<dbReference type="RefSeq" id="WP_086973142.1">
    <property type="nucleotide sequence ID" value="NZ_FCOJ02000068.1"/>
</dbReference>
<evidence type="ECO:0000313" key="2">
    <source>
        <dbReference type="EMBL" id="SAK88864.1"/>
    </source>
</evidence>
<feature type="region of interest" description="Disordered" evidence="1">
    <location>
        <begin position="1"/>
        <end position="32"/>
    </location>
</feature>
<name>A0A158D2G4_9BURK</name>
<protein>
    <recommendedName>
        <fullName evidence="4">Pectate lyase superfamily protein</fullName>
    </recommendedName>
</protein>
<evidence type="ECO:0008006" key="4">
    <source>
        <dbReference type="Google" id="ProtNLM"/>
    </source>
</evidence>
<gene>
    <name evidence="2" type="ORF">AWB82_06206</name>
</gene>
<accession>A0A158D2G4</accession>
<feature type="compositionally biased region" description="Polar residues" evidence="1">
    <location>
        <begin position="8"/>
        <end position="23"/>
    </location>
</feature>
<reference evidence="2" key="1">
    <citation type="submission" date="2016-01" db="EMBL/GenBank/DDBJ databases">
        <authorList>
            <person name="Peeters C."/>
        </authorList>
    </citation>
    <scope>NUCLEOTIDE SEQUENCE [LARGE SCALE GENOMIC DNA]</scope>
    <source>
        <strain evidence="2">LMG 29325</strain>
    </source>
</reference>
<keyword evidence="3" id="KW-1185">Reference proteome</keyword>
<sequence>MDRYLKANASTVAPTVPATNTGGYPQDGKPESDLDGSIPGAWWFHSITEEIRGAISKLGGEPDWTKTDQLGAAIAGAISTATNYATQSLATDHGANSIGFVQDADGAVSLTVASVLRRNWVTPQEFGCKCDGSDDTANFVAALSSGKPVHHIFGTLAITNAIVVVPCEFYVGSLATIKLLPSTDYRAGLILQGVRSRVVCAGLFDGNSVGRSLIETSASAADSQVFLYNAANVSSVAASQAYVSGYVNSGAPGIEFHVTARDFSNKGGQPSSPRVATMQANADRFRGSVKGTNVHGGFTCQCVTGHIDLIDVFNAADNGIYHLAGSLTVGDLIYRGSEESAVNEASLFVDRAFLSGGITSIGIQNATKTHIGLLQIDGDADQPNGASYGPTGIVRLRTGNTNGGDLTIGAIKGRIRPYWLFGLDVGAMGHIDIQNVDLEFLYDPRVMTAGLTYFCRLSACASYKLRNWNVRIIDINDAAPAGYFKVDLTKNPMRQCFIEDVRFYLYKADGVTPIDPATYLRFYGAVASPTSIVATKGMTWEFNAGTMREATWLGGALNANDVASSAPTVGTWARGKVIANAMPLEMGAAGSKYVVTGWINTAPGAPGTWLALRAPTGN</sequence>
<dbReference type="OrthoDB" id="8909425at2"/>
<dbReference type="STRING" id="1777143.AWB82_06206"/>
<dbReference type="Proteomes" id="UP000054596">
    <property type="component" value="Unassembled WGS sequence"/>
</dbReference>
<dbReference type="EMBL" id="FCOJ02000068">
    <property type="protein sequence ID" value="SAK88864.1"/>
    <property type="molecule type" value="Genomic_DNA"/>
</dbReference>
<comment type="caution">
    <text evidence="2">The sequence shown here is derived from an EMBL/GenBank/DDBJ whole genome shotgun (WGS) entry which is preliminary data.</text>
</comment>